<accession>A0A0P9CNM6</accession>
<dbReference type="RefSeq" id="WP_054963827.1">
    <property type="nucleotide sequence ID" value="NZ_JBBYJF010000014.1"/>
</dbReference>
<dbReference type="Proteomes" id="UP000050515">
    <property type="component" value="Unassembled WGS sequence"/>
</dbReference>
<dbReference type="InterPro" id="IPR036979">
    <property type="entry name" value="CM_dom_sf"/>
</dbReference>
<dbReference type="PATRIC" id="fig|507754.4.peg.215"/>
<dbReference type="SUPFAM" id="SSF48600">
    <property type="entry name" value="Chorismate mutase II"/>
    <property type="match status" value="1"/>
</dbReference>
<feature type="domain" description="Chorismate mutase" evidence="1">
    <location>
        <begin position="1"/>
        <end position="84"/>
    </location>
</feature>
<reference evidence="2 3" key="1">
    <citation type="submission" date="2015-09" db="EMBL/GenBank/DDBJ databases">
        <title>Draft genome sequence of Acidiplasma aeolicum DSM 18409.</title>
        <authorList>
            <person name="Hemp J."/>
        </authorList>
    </citation>
    <scope>NUCLEOTIDE SEQUENCE [LARGE SCALE GENOMIC DNA]</scope>
    <source>
        <strain evidence="2 3">V</strain>
    </source>
</reference>
<evidence type="ECO:0000313" key="3">
    <source>
        <dbReference type="Proteomes" id="UP000050515"/>
    </source>
</evidence>
<comment type="caution">
    <text evidence="2">The sequence shown here is derived from an EMBL/GenBank/DDBJ whole genome shotgun (WGS) entry which is preliminary data.</text>
</comment>
<evidence type="ECO:0000259" key="1">
    <source>
        <dbReference type="PROSITE" id="PS51168"/>
    </source>
</evidence>
<evidence type="ECO:0000313" key="2">
    <source>
        <dbReference type="EMBL" id="KPV47507.1"/>
    </source>
</evidence>
<dbReference type="GeneID" id="84222349"/>
<dbReference type="Pfam" id="PF01817">
    <property type="entry name" value="CM_2"/>
    <property type="match status" value="1"/>
</dbReference>
<dbReference type="PROSITE" id="PS51168">
    <property type="entry name" value="CHORISMATE_MUT_2"/>
    <property type="match status" value="1"/>
</dbReference>
<gene>
    <name evidence="2" type="ORF">SE19_00735</name>
</gene>
<dbReference type="GO" id="GO:0004106">
    <property type="term" value="F:chorismate mutase activity"/>
    <property type="evidence" value="ECO:0007669"/>
    <property type="project" value="InterPro"/>
</dbReference>
<organism evidence="2 3">
    <name type="scientific">Acidiplasma aeolicum</name>
    <dbReference type="NCBI Taxonomy" id="507754"/>
    <lineage>
        <taxon>Archaea</taxon>
        <taxon>Methanobacteriati</taxon>
        <taxon>Thermoplasmatota</taxon>
        <taxon>Thermoplasmata</taxon>
        <taxon>Thermoplasmatales</taxon>
        <taxon>Ferroplasmaceae</taxon>
        <taxon>Acidiplasma</taxon>
    </lineage>
</organism>
<protein>
    <recommendedName>
        <fullName evidence="1">Chorismate mutase domain-containing protein</fullName>
    </recommendedName>
</protein>
<dbReference type="GO" id="GO:0046417">
    <property type="term" value="P:chorismate metabolic process"/>
    <property type="evidence" value="ECO:0007669"/>
    <property type="project" value="InterPro"/>
</dbReference>
<name>A0A0P9CNM6_9ARCH</name>
<dbReference type="SMART" id="SM00830">
    <property type="entry name" value="CM_2"/>
    <property type="match status" value="1"/>
</dbReference>
<proteinExistence type="predicted"/>
<dbReference type="Gene3D" id="1.20.59.10">
    <property type="entry name" value="Chorismate mutase"/>
    <property type="match status" value="1"/>
</dbReference>
<dbReference type="InterPro" id="IPR002701">
    <property type="entry name" value="CM_II_prokaryot"/>
</dbReference>
<dbReference type="InterPro" id="IPR036263">
    <property type="entry name" value="Chorismate_II_sf"/>
</dbReference>
<sequence>MELISDFENLRREMLENSREIIRLLKQRIKLAQKIGEIKKMNGGEIHDYNREREIIKLISGDRFTQSVLNILFEFSIHYESNSQLNLPGYVYKNINGNNYMEFNGETKNLLGMLKFILNPGSVVFSENKEYKNLISGPGIHIINHKIEDPDVYVDVNGNYGGDIIINGRQMLISKNFLENRENIYRVIIR</sequence>
<dbReference type="EMBL" id="LJCQ01000052">
    <property type="protein sequence ID" value="KPV47507.1"/>
    <property type="molecule type" value="Genomic_DNA"/>
</dbReference>
<dbReference type="AlphaFoldDB" id="A0A0P9CNM6"/>